<name>A0A0G4JTD8_9GAMM</name>
<evidence type="ECO:0000313" key="1">
    <source>
        <dbReference type="EMBL" id="CPR15632.1"/>
    </source>
</evidence>
<reference evidence="2" key="1">
    <citation type="submission" date="2015-01" db="EMBL/GenBank/DDBJ databases">
        <authorList>
            <person name="Paterson Steve"/>
        </authorList>
    </citation>
    <scope>NUCLEOTIDE SEQUENCE [LARGE SCALE GENOMIC DNA]</scope>
    <source>
        <strain evidence="2">OBR1</strain>
    </source>
</reference>
<proteinExistence type="predicted"/>
<dbReference type="STRING" id="1109412.BN1221_01623c"/>
<dbReference type="Proteomes" id="UP000044377">
    <property type="component" value="Unassembled WGS sequence"/>
</dbReference>
<sequence length="45" mass="5303">MFVLQRLYRIINYEVHPLKIDSREIIKGKKIARLMTNLPNPVIPA</sequence>
<dbReference type="EMBL" id="CGIG01000001">
    <property type="protein sequence ID" value="CPR15632.1"/>
    <property type="molecule type" value="Genomic_DNA"/>
</dbReference>
<evidence type="ECO:0000313" key="2">
    <source>
        <dbReference type="Proteomes" id="UP000044377"/>
    </source>
</evidence>
<organism evidence="1 2">
    <name type="scientific">Brenneria goodwinii</name>
    <dbReference type="NCBI Taxonomy" id="1109412"/>
    <lineage>
        <taxon>Bacteria</taxon>
        <taxon>Pseudomonadati</taxon>
        <taxon>Pseudomonadota</taxon>
        <taxon>Gammaproteobacteria</taxon>
        <taxon>Enterobacterales</taxon>
        <taxon>Pectobacteriaceae</taxon>
        <taxon>Brenneria</taxon>
    </lineage>
</organism>
<accession>A0A0G4JTD8</accession>
<keyword evidence="2" id="KW-1185">Reference proteome</keyword>
<dbReference type="AlphaFoldDB" id="A0A0G4JTD8"/>
<protein>
    <submittedName>
        <fullName evidence="1">Uncharacterized protein</fullName>
    </submittedName>
</protein>
<gene>
    <name evidence="1" type="ORF">BN1221_01623c</name>
</gene>